<accession>A0A6V7W330</accession>
<protein>
    <submittedName>
        <fullName evidence="1">Uncharacterized protein</fullName>
    </submittedName>
</protein>
<name>A0A6V7W330_MELEN</name>
<evidence type="ECO:0000313" key="2">
    <source>
        <dbReference type="Proteomes" id="UP000580250"/>
    </source>
</evidence>
<comment type="caution">
    <text evidence="1">The sequence shown here is derived from an EMBL/GenBank/DDBJ whole genome shotgun (WGS) entry which is preliminary data.</text>
</comment>
<dbReference type="AlphaFoldDB" id="A0A6V7W330"/>
<dbReference type="EMBL" id="CAJEWN010000404">
    <property type="protein sequence ID" value="CAD2181586.1"/>
    <property type="molecule type" value="Genomic_DNA"/>
</dbReference>
<organism evidence="1 2">
    <name type="scientific">Meloidogyne enterolobii</name>
    <name type="common">Root-knot nematode worm</name>
    <name type="synonym">Meloidogyne mayaguensis</name>
    <dbReference type="NCBI Taxonomy" id="390850"/>
    <lineage>
        <taxon>Eukaryota</taxon>
        <taxon>Metazoa</taxon>
        <taxon>Ecdysozoa</taxon>
        <taxon>Nematoda</taxon>
        <taxon>Chromadorea</taxon>
        <taxon>Rhabditida</taxon>
        <taxon>Tylenchina</taxon>
        <taxon>Tylenchomorpha</taxon>
        <taxon>Tylenchoidea</taxon>
        <taxon>Meloidogynidae</taxon>
        <taxon>Meloidogyninae</taxon>
        <taxon>Meloidogyne</taxon>
    </lineage>
</organism>
<dbReference type="Proteomes" id="UP000580250">
    <property type="component" value="Unassembled WGS sequence"/>
</dbReference>
<proteinExistence type="predicted"/>
<evidence type="ECO:0000313" key="1">
    <source>
        <dbReference type="EMBL" id="CAD2181586.1"/>
    </source>
</evidence>
<sequence length="49" mass="6267">MISVKKHMFFYQVLQLYQYQYNKYQLYNFLCQLQESKNLCFIFSRSYYL</sequence>
<reference evidence="1 2" key="1">
    <citation type="submission" date="2020-08" db="EMBL/GenBank/DDBJ databases">
        <authorList>
            <person name="Koutsovoulos G."/>
            <person name="Danchin GJ E."/>
        </authorList>
    </citation>
    <scope>NUCLEOTIDE SEQUENCE [LARGE SCALE GENOMIC DNA]</scope>
</reference>
<gene>
    <name evidence="1" type="ORF">MENT_LOCUS33739</name>
</gene>